<name>A0ABR0N0V3_GOSAR</name>
<reference evidence="2 3" key="1">
    <citation type="submission" date="2023-03" db="EMBL/GenBank/DDBJ databases">
        <title>WGS of Gossypium arboreum.</title>
        <authorList>
            <person name="Yu D."/>
        </authorList>
    </citation>
    <scope>NUCLEOTIDE SEQUENCE [LARGE SCALE GENOMIC DNA]</scope>
    <source>
        <tissue evidence="2">Leaf</tissue>
    </source>
</reference>
<comment type="caution">
    <text evidence="2">The sequence shown here is derived from an EMBL/GenBank/DDBJ whole genome shotgun (WGS) entry which is preliminary data.</text>
</comment>
<dbReference type="PANTHER" id="PTHR31917">
    <property type="entry name" value="AGENET DOMAIN-CONTAINING PROTEIN-RELATED"/>
    <property type="match status" value="1"/>
</dbReference>
<evidence type="ECO:0000313" key="2">
    <source>
        <dbReference type="EMBL" id="KAK5783958.1"/>
    </source>
</evidence>
<proteinExistence type="predicted"/>
<protein>
    <recommendedName>
        <fullName evidence="1">Agenet domain-containing protein</fullName>
    </recommendedName>
</protein>
<organism evidence="2 3">
    <name type="scientific">Gossypium arboreum</name>
    <name type="common">Tree cotton</name>
    <name type="synonym">Gossypium nanking</name>
    <dbReference type="NCBI Taxonomy" id="29729"/>
    <lineage>
        <taxon>Eukaryota</taxon>
        <taxon>Viridiplantae</taxon>
        <taxon>Streptophyta</taxon>
        <taxon>Embryophyta</taxon>
        <taxon>Tracheophyta</taxon>
        <taxon>Spermatophyta</taxon>
        <taxon>Magnoliopsida</taxon>
        <taxon>eudicotyledons</taxon>
        <taxon>Gunneridae</taxon>
        <taxon>Pentapetalae</taxon>
        <taxon>rosids</taxon>
        <taxon>malvids</taxon>
        <taxon>Malvales</taxon>
        <taxon>Malvaceae</taxon>
        <taxon>Malvoideae</taxon>
        <taxon>Gossypium</taxon>
    </lineage>
</organism>
<dbReference type="EMBL" id="JARKNE010000011">
    <property type="protein sequence ID" value="KAK5783958.1"/>
    <property type="molecule type" value="Genomic_DNA"/>
</dbReference>
<keyword evidence="3" id="KW-1185">Reference proteome</keyword>
<evidence type="ECO:0000259" key="1">
    <source>
        <dbReference type="SMART" id="SM00743"/>
    </source>
</evidence>
<dbReference type="SMART" id="SM00743">
    <property type="entry name" value="Agenet"/>
    <property type="match status" value="1"/>
</dbReference>
<evidence type="ECO:0000313" key="3">
    <source>
        <dbReference type="Proteomes" id="UP001358586"/>
    </source>
</evidence>
<accession>A0ABR0N0V3</accession>
<dbReference type="PANTHER" id="PTHR31917:SF59">
    <property type="entry name" value="ENT DOMAIN-CONTAINING PROTEIN"/>
    <property type="match status" value="1"/>
</dbReference>
<dbReference type="InterPro" id="IPR014002">
    <property type="entry name" value="Agenet_dom_plant"/>
</dbReference>
<dbReference type="Proteomes" id="UP001358586">
    <property type="component" value="Chromosome 11"/>
</dbReference>
<sequence>MDVRPLPLSVNGKRWVVGDIVKVFDTQCWRVAKVAKVLNNSSRFVIKFFGSIQLKEFHASSLRIRQAWHDNMWIVIRKVAKNFTPKTPYRAGGLRFRTSLHFSIAMQSKVRYKEGEYNNGEAHNITKLLPVRAKSKGYAHKYEEYNMGKPLYILEAVMERELFLRIRR</sequence>
<feature type="domain" description="Agenet" evidence="1">
    <location>
        <begin position="13"/>
        <end position="70"/>
    </location>
</feature>
<gene>
    <name evidence="2" type="ORF">PVK06_038475</name>
</gene>